<dbReference type="InterPro" id="IPR005335">
    <property type="entry name" value="Terminase_ssu"/>
</dbReference>
<dbReference type="EMBL" id="ARYL01000042">
    <property type="protein sequence ID" value="KDA00952.1"/>
    <property type="molecule type" value="Genomic_DNA"/>
</dbReference>
<dbReference type="Pfam" id="PF03592">
    <property type="entry name" value="Terminase_2"/>
    <property type="match status" value="1"/>
</dbReference>
<dbReference type="GO" id="GO:0051276">
    <property type="term" value="P:chromosome organization"/>
    <property type="evidence" value="ECO:0007669"/>
    <property type="project" value="InterPro"/>
</dbReference>
<gene>
    <name evidence="1" type="ORF">HOC_18074</name>
</gene>
<dbReference type="InterPro" id="IPR038713">
    <property type="entry name" value="Terminase_Gp1_N_sf"/>
</dbReference>
<organism evidence="1 2">
    <name type="scientific">Hyphomonas oceanitis SCH89</name>
    <dbReference type="NCBI Taxonomy" id="1280953"/>
    <lineage>
        <taxon>Bacteria</taxon>
        <taxon>Pseudomonadati</taxon>
        <taxon>Pseudomonadota</taxon>
        <taxon>Alphaproteobacteria</taxon>
        <taxon>Hyphomonadales</taxon>
        <taxon>Hyphomonadaceae</taxon>
        <taxon>Hyphomonas</taxon>
    </lineage>
</organism>
<dbReference type="RefSeq" id="WP_035541162.1">
    <property type="nucleotide sequence ID" value="NZ_ARYL01000042.1"/>
</dbReference>
<evidence type="ECO:0008006" key="3">
    <source>
        <dbReference type="Google" id="ProtNLM"/>
    </source>
</evidence>
<dbReference type="OrthoDB" id="9922028at2"/>
<dbReference type="AlphaFoldDB" id="A0A059G280"/>
<dbReference type="Proteomes" id="UP000024942">
    <property type="component" value="Unassembled WGS sequence"/>
</dbReference>
<proteinExistence type="predicted"/>
<reference evidence="1 2" key="1">
    <citation type="journal article" date="2014" name="Antonie Van Leeuwenhoek">
        <title>Hyphomonas beringensis sp. nov. and Hyphomonas chukchiensis sp. nov., isolated from surface seawater of the Bering Sea and Chukchi Sea.</title>
        <authorList>
            <person name="Li C."/>
            <person name="Lai Q."/>
            <person name="Li G."/>
            <person name="Dong C."/>
            <person name="Wang J."/>
            <person name="Liao Y."/>
            <person name="Shao Z."/>
        </authorList>
    </citation>
    <scope>NUCLEOTIDE SEQUENCE [LARGE SCALE GENOMIC DNA]</scope>
    <source>
        <strain evidence="1 2">SCH89</strain>
    </source>
</reference>
<evidence type="ECO:0000313" key="2">
    <source>
        <dbReference type="Proteomes" id="UP000024942"/>
    </source>
</evidence>
<dbReference type="Gene3D" id="1.10.10.1400">
    <property type="entry name" value="Terminase, small subunit, N-terminal DNA-binding domain, HTH motif"/>
    <property type="match status" value="1"/>
</dbReference>
<dbReference type="PATRIC" id="fig|1280953.3.peg.3618"/>
<dbReference type="STRING" id="1280953.HOC_18074"/>
<evidence type="ECO:0000313" key="1">
    <source>
        <dbReference type="EMBL" id="KDA00952.1"/>
    </source>
</evidence>
<protein>
    <recommendedName>
        <fullName evidence="3">Terminase small subunit</fullName>
    </recommendedName>
</protein>
<keyword evidence="2" id="KW-1185">Reference proteome</keyword>
<name>A0A059G280_9PROT</name>
<sequence length="159" mass="16836">MTEANPPVQRKNVSSGSLTDRQAAFVREYVDAGAKPGAGAKAALAAGYANGDPIAARVRASELLRNPKVLSALRDELTRKLNAAAALGVGVLIDLAENAPPSVRLQAAKELVDRGYGPVMSRNAHVVAATSIDALIMRLSQENPMPVEEEFSELEVDFE</sequence>
<comment type="caution">
    <text evidence="1">The sequence shown here is derived from an EMBL/GenBank/DDBJ whole genome shotgun (WGS) entry which is preliminary data.</text>
</comment>
<accession>A0A059G280</accession>